<dbReference type="EMBL" id="CM023485">
    <property type="protein sequence ID" value="KAH6931650.1"/>
    <property type="molecule type" value="Genomic_DNA"/>
</dbReference>
<reference evidence="1" key="1">
    <citation type="submission" date="2020-05" db="EMBL/GenBank/DDBJ databases">
        <title>Large-scale comparative analyses of tick genomes elucidate their genetic diversity and vector capacities.</title>
        <authorList>
            <person name="Jia N."/>
            <person name="Wang J."/>
            <person name="Shi W."/>
            <person name="Du L."/>
            <person name="Sun Y."/>
            <person name="Zhan W."/>
            <person name="Jiang J."/>
            <person name="Wang Q."/>
            <person name="Zhang B."/>
            <person name="Ji P."/>
            <person name="Sakyi L.B."/>
            <person name="Cui X."/>
            <person name="Yuan T."/>
            <person name="Jiang B."/>
            <person name="Yang W."/>
            <person name="Lam T.T.-Y."/>
            <person name="Chang Q."/>
            <person name="Ding S."/>
            <person name="Wang X."/>
            <person name="Zhu J."/>
            <person name="Ruan X."/>
            <person name="Zhao L."/>
            <person name="Wei J."/>
            <person name="Que T."/>
            <person name="Du C."/>
            <person name="Cheng J."/>
            <person name="Dai P."/>
            <person name="Han X."/>
            <person name="Huang E."/>
            <person name="Gao Y."/>
            <person name="Liu J."/>
            <person name="Shao H."/>
            <person name="Ye R."/>
            <person name="Li L."/>
            <person name="Wei W."/>
            <person name="Wang X."/>
            <person name="Wang C."/>
            <person name="Yang T."/>
            <person name="Huo Q."/>
            <person name="Li W."/>
            <person name="Guo W."/>
            <person name="Chen H."/>
            <person name="Zhou L."/>
            <person name="Ni X."/>
            <person name="Tian J."/>
            <person name="Zhou Y."/>
            <person name="Sheng Y."/>
            <person name="Liu T."/>
            <person name="Pan Y."/>
            <person name="Xia L."/>
            <person name="Li J."/>
            <person name="Zhao F."/>
            <person name="Cao W."/>
        </authorList>
    </citation>
    <scope>NUCLEOTIDE SEQUENCE</scope>
    <source>
        <strain evidence="1">Hyas-2018</strain>
    </source>
</reference>
<keyword evidence="2" id="KW-1185">Reference proteome</keyword>
<evidence type="ECO:0000313" key="2">
    <source>
        <dbReference type="Proteomes" id="UP000821845"/>
    </source>
</evidence>
<sequence>MTRLAVLTLGCLLLAAAEARPLQPRRRGKRSIVWENLAEEPALRDADAVPIQRLQDNRYYEDWFLDRVLPRVQRDSSRRLAQGPDCLGTEWLLVDHTESRPKQLPRPRQVEEEDGVGSGNAQEL</sequence>
<proteinExistence type="predicted"/>
<comment type="caution">
    <text evidence="1">The sequence shown here is derived from an EMBL/GenBank/DDBJ whole genome shotgun (WGS) entry which is preliminary data.</text>
</comment>
<dbReference type="Proteomes" id="UP000821845">
    <property type="component" value="Chromosome 5"/>
</dbReference>
<protein>
    <submittedName>
        <fullName evidence="1">Uncharacterized protein</fullName>
    </submittedName>
</protein>
<name>A0ACB7SAL3_HYAAI</name>
<accession>A0ACB7SAL3</accession>
<organism evidence="1 2">
    <name type="scientific">Hyalomma asiaticum</name>
    <name type="common">Tick</name>
    <dbReference type="NCBI Taxonomy" id="266040"/>
    <lineage>
        <taxon>Eukaryota</taxon>
        <taxon>Metazoa</taxon>
        <taxon>Ecdysozoa</taxon>
        <taxon>Arthropoda</taxon>
        <taxon>Chelicerata</taxon>
        <taxon>Arachnida</taxon>
        <taxon>Acari</taxon>
        <taxon>Parasitiformes</taxon>
        <taxon>Ixodida</taxon>
        <taxon>Ixodoidea</taxon>
        <taxon>Ixodidae</taxon>
        <taxon>Hyalomminae</taxon>
        <taxon>Hyalomma</taxon>
    </lineage>
</organism>
<evidence type="ECO:0000313" key="1">
    <source>
        <dbReference type="EMBL" id="KAH6931650.1"/>
    </source>
</evidence>
<gene>
    <name evidence="1" type="ORF">HPB50_026429</name>
</gene>